<dbReference type="GO" id="GO:0016567">
    <property type="term" value="P:protein ubiquitination"/>
    <property type="evidence" value="ECO:0007669"/>
    <property type="project" value="InterPro"/>
</dbReference>
<dbReference type="InterPro" id="IPR011009">
    <property type="entry name" value="Kinase-like_dom_sf"/>
</dbReference>
<comment type="caution">
    <text evidence="13">The sequence shown here is derived from an EMBL/GenBank/DDBJ whole genome shotgun (WGS) entry which is preliminary data.</text>
</comment>
<dbReference type="CDD" id="cd16655">
    <property type="entry name" value="RING-Ubox_WDSUB1-like"/>
    <property type="match status" value="1"/>
</dbReference>
<evidence type="ECO:0000259" key="11">
    <source>
        <dbReference type="PROSITE" id="PS50011"/>
    </source>
</evidence>
<dbReference type="Proteomes" id="UP001151287">
    <property type="component" value="Unassembled WGS sequence"/>
</dbReference>
<dbReference type="InterPro" id="IPR017441">
    <property type="entry name" value="Protein_kinase_ATP_BS"/>
</dbReference>
<evidence type="ECO:0000256" key="6">
    <source>
        <dbReference type="ARBA" id="ARBA00022777"/>
    </source>
</evidence>
<dbReference type="FunFam" id="3.30.200.20:FF:000162">
    <property type="entry name" value="Adenine nucleotide alpha hydrolase-like domain kinase"/>
    <property type="match status" value="1"/>
</dbReference>
<comment type="pathway">
    <text evidence="2">Protein modification; protein ubiquitination.</text>
</comment>
<dbReference type="EMBL" id="JAMQYH010000003">
    <property type="protein sequence ID" value="KAJ1693744.1"/>
    <property type="molecule type" value="Genomic_DNA"/>
</dbReference>
<feature type="binding site" evidence="9">
    <location>
        <position position="506"/>
    </location>
    <ligand>
        <name>ATP</name>
        <dbReference type="ChEBI" id="CHEBI:30616"/>
    </ligand>
</feature>
<proteinExistence type="predicted"/>
<dbReference type="InterPro" id="IPR003613">
    <property type="entry name" value="Ubox_domain"/>
</dbReference>
<dbReference type="InterPro" id="IPR051348">
    <property type="entry name" value="U-box_ubiquitin_ligases"/>
</dbReference>
<dbReference type="Gene3D" id="3.30.40.10">
    <property type="entry name" value="Zinc/RING finger domain, C3HC4 (zinc finger)"/>
    <property type="match status" value="1"/>
</dbReference>
<organism evidence="13 14">
    <name type="scientific">Rhynchospora breviuscula</name>
    <dbReference type="NCBI Taxonomy" id="2022672"/>
    <lineage>
        <taxon>Eukaryota</taxon>
        <taxon>Viridiplantae</taxon>
        <taxon>Streptophyta</taxon>
        <taxon>Embryophyta</taxon>
        <taxon>Tracheophyta</taxon>
        <taxon>Spermatophyta</taxon>
        <taxon>Magnoliopsida</taxon>
        <taxon>Liliopsida</taxon>
        <taxon>Poales</taxon>
        <taxon>Cyperaceae</taxon>
        <taxon>Cyperoideae</taxon>
        <taxon>Rhynchosporeae</taxon>
        <taxon>Rhynchospora</taxon>
    </lineage>
</organism>
<dbReference type="OrthoDB" id="4062651at2759"/>
<dbReference type="SUPFAM" id="SSF57850">
    <property type="entry name" value="RING/U-box"/>
    <property type="match status" value="1"/>
</dbReference>
<dbReference type="InterPro" id="IPR000719">
    <property type="entry name" value="Prot_kinase_dom"/>
</dbReference>
<dbReference type="SMART" id="SM00220">
    <property type="entry name" value="S_TKc"/>
    <property type="match status" value="1"/>
</dbReference>
<dbReference type="Gene3D" id="3.40.50.620">
    <property type="entry name" value="HUPs"/>
    <property type="match status" value="1"/>
</dbReference>
<reference evidence="13" key="1">
    <citation type="journal article" date="2022" name="Cell">
        <title>Repeat-based holocentromeres influence genome architecture and karyotype evolution.</title>
        <authorList>
            <person name="Hofstatter P.G."/>
            <person name="Thangavel G."/>
            <person name="Lux T."/>
            <person name="Neumann P."/>
            <person name="Vondrak T."/>
            <person name="Novak P."/>
            <person name="Zhang M."/>
            <person name="Costa L."/>
            <person name="Castellani M."/>
            <person name="Scott A."/>
            <person name="Toegelov H."/>
            <person name="Fuchs J."/>
            <person name="Mata-Sucre Y."/>
            <person name="Dias Y."/>
            <person name="Vanzela A.L.L."/>
            <person name="Huettel B."/>
            <person name="Almeida C.C.S."/>
            <person name="Simkova H."/>
            <person name="Souza G."/>
            <person name="Pedrosa-Harand A."/>
            <person name="Macas J."/>
            <person name="Mayer K.F.X."/>
            <person name="Houben A."/>
            <person name="Marques A."/>
        </authorList>
    </citation>
    <scope>NUCLEOTIDE SEQUENCE</scope>
    <source>
        <strain evidence="13">RhyBre1mFocal</strain>
    </source>
</reference>
<accession>A0A9Q0CGU8</accession>
<feature type="domain" description="Protein kinase" evidence="11">
    <location>
        <begin position="479"/>
        <end position="743"/>
    </location>
</feature>
<sequence length="834" mass="94325">MDVSSQAEAKVYVALPEKSKEGKSTLSWVLNNFSNNSIKIIITHVHIPAQLIPMMGTKFPASQLSPHQVNLYRREEWEKAEKHLNDYISQCSKARFKAEKLMFVSDDVAHGLVELISLHGIINLVMGAASDRRYSKGMTEVKSNTAKFVMEKADPSCQISFICKEHLVCTRLYLPRNLSQSASMPAETNRQNVFPRNSSFDVSNLRGGMSPGFLPRSPIRPSRLHSDNYSIDFSEGTMRSDTASSIASEDVYSHSDLLSMNRDDDLEVRSLHEPRLESHGSTREQGTLADVCAKLQAALADAAKYRVQLNEEICKREKAEMDLAFLIQKEEETKSALIKEKQEMEFLHKHEIEMVQRQLDLLQEEHKKVQEERDSAVKEEILHKQEIKIVQNRLDLLQEEYNKFQERDNAVNEEVLHKQEINIVQSRLDLLLVENKKLKEERDKAVEEAEELRGSAGHGSHAKFSEISLLELEQATENFSKKHKIGEGGFGSVYKGFLRNTMVAIKMLHPQSLQGKTEFEQEVAVLSTMRHPNLVTLIGICSEKSALIYEYLPNGSLEDRLACQGGTPPLTWQVRTRIIGEICCALLFLHSNPNPLVHGDLKPANILLDVNLVSKLSDFGISRLLMETNTNTLVYRTEYPRGTFAYMDPEFLSSGELTVKSDVYSFGIIILRLLTGKPPTNIAADVEDAIETDSLHSIIDDSAGEWPFVQAERLANLGLRCAQMRRRKRPDLEREWKLVEGLMQASSLSVSPSFKSQLDEKGIPSYFMCPISQEVMKDPHVASDGYTYEAEAIKGWLDVGHKTSPMTNLPLPHHELTPNYALRSAIQEWLVKHS</sequence>
<evidence type="ECO:0000313" key="14">
    <source>
        <dbReference type="Proteomes" id="UP001151287"/>
    </source>
</evidence>
<dbReference type="GO" id="GO:0005524">
    <property type="term" value="F:ATP binding"/>
    <property type="evidence" value="ECO:0007669"/>
    <property type="project" value="UniProtKB-UniRule"/>
</dbReference>
<feature type="coiled-coil region" evidence="10">
    <location>
        <begin position="352"/>
        <end position="455"/>
    </location>
</feature>
<dbReference type="SMART" id="SM00504">
    <property type="entry name" value="Ubox"/>
    <property type="match status" value="1"/>
</dbReference>
<dbReference type="EC" id="2.3.2.27" evidence="3"/>
<evidence type="ECO:0000256" key="3">
    <source>
        <dbReference type="ARBA" id="ARBA00012483"/>
    </source>
</evidence>
<keyword evidence="7" id="KW-0833">Ubl conjugation pathway</keyword>
<dbReference type="CDD" id="cd01989">
    <property type="entry name" value="USP_STK_Ubox_N"/>
    <property type="match status" value="1"/>
</dbReference>
<evidence type="ECO:0000256" key="5">
    <source>
        <dbReference type="ARBA" id="ARBA00022741"/>
    </source>
</evidence>
<dbReference type="PROSITE" id="PS00107">
    <property type="entry name" value="PROTEIN_KINASE_ATP"/>
    <property type="match status" value="1"/>
</dbReference>
<keyword evidence="8 9" id="KW-0067">ATP-binding</keyword>
<keyword evidence="6" id="KW-0418">Kinase</keyword>
<evidence type="ECO:0000256" key="9">
    <source>
        <dbReference type="PROSITE-ProRule" id="PRU10141"/>
    </source>
</evidence>
<dbReference type="AlphaFoldDB" id="A0A9Q0CGU8"/>
<dbReference type="InterPro" id="IPR014729">
    <property type="entry name" value="Rossmann-like_a/b/a_fold"/>
</dbReference>
<evidence type="ECO:0000259" key="12">
    <source>
        <dbReference type="PROSITE" id="PS51698"/>
    </source>
</evidence>
<evidence type="ECO:0000256" key="10">
    <source>
        <dbReference type="SAM" id="Coils"/>
    </source>
</evidence>
<evidence type="ECO:0000256" key="8">
    <source>
        <dbReference type="ARBA" id="ARBA00022840"/>
    </source>
</evidence>
<dbReference type="Pfam" id="PF00069">
    <property type="entry name" value="Pkinase"/>
    <property type="match status" value="1"/>
</dbReference>
<evidence type="ECO:0000313" key="13">
    <source>
        <dbReference type="EMBL" id="KAJ1693744.1"/>
    </source>
</evidence>
<keyword evidence="5 9" id="KW-0547">Nucleotide-binding</keyword>
<evidence type="ECO:0000256" key="2">
    <source>
        <dbReference type="ARBA" id="ARBA00004906"/>
    </source>
</evidence>
<dbReference type="GO" id="GO:0004672">
    <property type="term" value="F:protein kinase activity"/>
    <property type="evidence" value="ECO:0007669"/>
    <property type="project" value="InterPro"/>
</dbReference>
<dbReference type="PANTHER" id="PTHR45647">
    <property type="entry name" value="OS02G0152300 PROTEIN"/>
    <property type="match status" value="1"/>
</dbReference>
<dbReference type="PANTHER" id="PTHR45647:SF100">
    <property type="entry name" value="U-BOX DOMAIN-CONTAINING PROTEIN 33"/>
    <property type="match status" value="1"/>
</dbReference>
<evidence type="ECO:0000256" key="1">
    <source>
        <dbReference type="ARBA" id="ARBA00000900"/>
    </source>
</evidence>
<dbReference type="InterPro" id="IPR013083">
    <property type="entry name" value="Znf_RING/FYVE/PHD"/>
</dbReference>
<dbReference type="PROSITE" id="PS50011">
    <property type="entry name" value="PROTEIN_KINASE_DOM"/>
    <property type="match status" value="1"/>
</dbReference>
<keyword evidence="14" id="KW-1185">Reference proteome</keyword>
<keyword evidence="10" id="KW-0175">Coiled coil</keyword>
<gene>
    <name evidence="13" type="ORF">LUZ63_010442</name>
</gene>
<keyword evidence="4" id="KW-0808">Transferase</keyword>
<dbReference type="SUPFAM" id="SSF56112">
    <property type="entry name" value="Protein kinase-like (PK-like)"/>
    <property type="match status" value="1"/>
</dbReference>
<dbReference type="InterPro" id="IPR008271">
    <property type="entry name" value="Ser/Thr_kinase_AS"/>
</dbReference>
<protein>
    <recommendedName>
        <fullName evidence="3">RING-type E3 ubiquitin transferase</fullName>
        <ecNumber evidence="3">2.3.2.27</ecNumber>
    </recommendedName>
</protein>
<dbReference type="Pfam" id="PF04564">
    <property type="entry name" value="U-box"/>
    <property type="match status" value="1"/>
</dbReference>
<feature type="domain" description="U-box" evidence="12">
    <location>
        <begin position="762"/>
        <end position="834"/>
    </location>
</feature>
<evidence type="ECO:0000256" key="7">
    <source>
        <dbReference type="ARBA" id="ARBA00022786"/>
    </source>
</evidence>
<dbReference type="GO" id="GO:0061630">
    <property type="term" value="F:ubiquitin protein ligase activity"/>
    <property type="evidence" value="ECO:0007669"/>
    <property type="project" value="UniProtKB-EC"/>
</dbReference>
<dbReference type="PROSITE" id="PS51698">
    <property type="entry name" value="U_BOX"/>
    <property type="match status" value="1"/>
</dbReference>
<evidence type="ECO:0000256" key="4">
    <source>
        <dbReference type="ARBA" id="ARBA00022679"/>
    </source>
</evidence>
<name>A0A9Q0CGU8_9POAL</name>
<dbReference type="Gene3D" id="1.10.510.10">
    <property type="entry name" value="Transferase(Phosphotransferase) domain 1"/>
    <property type="match status" value="1"/>
</dbReference>
<comment type="catalytic activity">
    <reaction evidence="1">
        <text>S-ubiquitinyl-[E2 ubiquitin-conjugating enzyme]-L-cysteine + [acceptor protein]-L-lysine = [E2 ubiquitin-conjugating enzyme]-L-cysteine + N(6)-ubiquitinyl-[acceptor protein]-L-lysine.</text>
        <dbReference type="EC" id="2.3.2.27"/>
    </reaction>
</comment>
<dbReference type="Gene3D" id="3.30.200.20">
    <property type="entry name" value="Phosphorylase Kinase, domain 1"/>
    <property type="match status" value="1"/>
</dbReference>
<dbReference type="PROSITE" id="PS00108">
    <property type="entry name" value="PROTEIN_KINASE_ST"/>
    <property type="match status" value="1"/>
</dbReference>